<protein>
    <submittedName>
        <fullName evidence="2">C-type lectin domain-containing protein</fullName>
    </submittedName>
</protein>
<dbReference type="Gene3D" id="3.10.100.10">
    <property type="entry name" value="Mannose-Binding Protein A, subunit A"/>
    <property type="match status" value="1"/>
</dbReference>
<evidence type="ECO:0000313" key="1">
    <source>
        <dbReference type="Proteomes" id="UP000095287"/>
    </source>
</evidence>
<dbReference type="CDD" id="cd00037">
    <property type="entry name" value="CLECT"/>
    <property type="match status" value="1"/>
</dbReference>
<keyword evidence="1" id="KW-1185">Reference proteome</keyword>
<dbReference type="WBParaSite" id="L893_g19044.t1">
    <property type="protein sequence ID" value="L893_g19044.t1"/>
    <property type="gene ID" value="L893_g19044"/>
</dbReference>
<dbReference type="SUPFAM" id="SSF56436">
    <property type="entry name" value="C-type lectin-like"/>
    <property type="match status" value="1"/>
</dbReference>
<name>A0A1I7YSH6_9BILA</name>
<sequence>MPPYIYFIFSALAISATTGCPKQFLTAANRCFKAVPFLTDQKSASAICQLFGTKLVRFLHPHEVDIVIGEFKKYGASEFWFEVEENHFGKLSVETKRFFTSDSPAALACMALNDEA</sequence>
<proteinExistence type="predicted"/>
<reference evidence="2" key="1">
    <citation type="submission" date="2016-11" db="UniProtKB">
        <authorList>
            <consortium name="WormBaseParasite"/>
        </authorList>
    </citation>
    <scope>IDENTIFICATION</scope>
</reference>
<organism evidence="1 2">
    <name type="scientific">Steinernema glaseri</name>
    <dbReference type="NCBI Taxonomy" id="37863"/>
    <lineage>
        <taxon>Eukaryota</taxon>
        <taxon>Metazoa</taxon>
        <taxon>Ecdysozoa</taxon>
        <taxon>Nematoda</taxon>
        <taxon>Chromadorea</taxon>
        <taxon>Rhabditida</taxon>
        <taxon>Tylenchina</taxon>
        <taxon>Panagrolaimomorpha</taxon>
        <taxon>Strongyloidoidea</taxon>
        <taxon>Steinernematidae</taxon>
        <taxon>Steinernema</taxon>
    </lineage>
</organism>
<dbReference type="InterPro" id="IPR016186">
    <property type="entry name" value="C-type_lectin-like/link_sf"/>
</dbReference>
<accession>A0A1I7YSH6</accession>
<dbReference type="InterPro" id="IPR016187">
    <property type="entry name" value="CTDL_fold"/>
</dbReference>
<dbReference type="Proteomes" id="UP000095287">
    <property type="component" value="Unplaced"/>
</dbReference>
<evidence type="ECO:0000313" key="2">
    <source>
        <dbReference type="WBParaSite" id="L893_g19044.t1"/>
    </source>
</evidence>
<dbReference type="AlphaFoldDB" id="A0A1I7YSH6"/>